<dbReference type="GO" id="GO:0004519">
    <property type="term" value="F:endonuclease activity"/>
    <property type="evidence" value="ECO:0007669"/>
    <property type="project" value="UniProtKB-KW"/>
</dbReference>
<dbReference type="Pfam" id="PF02182">
    <property type="entry name" value="SAD_SRA"/>
    <property type="match status" value="1"/>
</dbReference>
<dbReference type="Pfam" id="PF13391">
    <property type="entry name" value="HNH_2"/>
    <property type="match status" value="1"/>
</dbReference>
<dbReference type="InterPro" id="IPR036987">
    <property type="entry name" value="SRA-YDG_sf"/>
</dbReference>
<dbReference type="Gene3D" id="2.30.280.10">
    <property type="entry name" value="SRA-YDG"/>
    <property type="match status" value="1"/>
</dbReference>
<evidence type="ECO:0000313" key="2">
    <source>
        <dbReference type="EMBL" id="TQL75877.1"/>
    </source>
</evidence>
<proteinExistence type="predicted"/>
<comment type="caution">
    <text evidence="2">The sequence shown here is derived from an EMBL/GenBank/DDBJ whole genome shotgun (WGS) entry which is preliminary data.</text>
</comment>
<dbReference type="GO" id="GO:0044027">
    <property type="term" value="P:negative regulation of gene expression via chromosomal CpG island methylation"/>
    <property type="evidence" value="ECO:0007669"/>
    <property type="project" value="TreeGrafter"/>
</dbReference>
<dbReference type="PANTHER" id="PTHR14140">
    <property type="entry name" value="E3 UBIQUITIN-PROTEIN LIGASE UHRF-RELATED"/>
    <property type="match status" value="1"/>
</dbReference>
<dbReference type="PANTHER" id="PTHR14140:SF27">
    <property type="entry name" value="OS04G0289800 PROTEIN"/>
    <property type="match status" value="1"/>
</dbReference>
<sequence>MYSVASMGRKRTFGEIDGFPPGTTFVNRDEANKAGVHRNPQTGIVGGKDGAESVVLAGGYTDQDDGDVIVYTGEGGRNSNTGKRNGDQELVRGNLGLRRNVDTEMPVRVIRGAKADTPYSPKQGYRYSGLYRVTAAWRDTNEGWLTWRFRLEAFGELRLDERPGALVPVKEINSPVRRIERKYLAQLREAKLAQKVKEIYDFKCQICVTQLVTPAGKYAEAAHIRGLGEPHNGPDELDNLLCLCPNHHVLFDRGAISIRNGRDVIDVATGSQIYTLKIEHEIDIRHLDYHAKHVSYPAESWIHYDANKARSLAQDPAG</sequence>
<keyword evidence="2" id="KW-0378">Hydrolase</keyword>
<dbReference type="SMART" id="SM00466">
    <property type="entry name" value="SRA"/>
    <property type="match status" value="1"/>
</dbReference>
<dbReference type="InterPro" id="IPR045134">
    <property type="entry name" value="UHRF1/2-like"/>
</dbReference>
<dbReference type="AlphaFoldDB" id="A0A543ATG4"/>
<dbReference type="Proteomes" id="UP000317043">
    <property type="component" value="Unassembled WGS sequence"/>
</dbReference>
<accession>A0A543ATG4</accession>
<dbReference type="SMART" id="SM00507">
    <property type="entry name" value="HNHc"/>
    <property type="match status" value="1"/>
</dbReference>
<dbReference type="GO" id="GO:0016567">
    <property type="term" value="P:protein ubiquitination"/>
    <property type="evidence" value="ECO:0007669"/>
    <property type="project" value="TreeGrafter"/>
</dbReference>
<keyword evidence="2" id="KW-0540">Nuclease</keyword>
<dbReference type="CDD" id="cd00085">
    <property type="entry name" value="HNHc"/>
    <property type="match status" value="1"/>
</dbReference>
<feature type="domain" description="YDG" evidence="1">
    <location>
        <begin position="14"/>
        <end position="153"/>
    </location>
</feature>
<dbReference type="InterPro" id="IPR015947">
    <property type="entry name" value="PUA-like_sf"/>
</dbReference>
<keyword evidence="2" id="KW-0255">Endonuclease</keyword>
<name>A0A543ATG4_9ACTN</name>
<reference evidence="2 3" key="1">
    <citation type="submission" date="2019-06" db="EMBL/GenBank/DDBJ databases">
        <title>Sequencing the genomes of 1000 actinobacteria strains.</title>
        <authorList>
            <person name="Klenk H.-P."/>
        </authorList>
    </citation>
    <scope>NUCLEOTIDE SEQUENCE [LARGE SCALE GENOMIC DNA]</scope>
    <source>
        <strain evidence="2 3">DSM 45928</strain>
    </source>
</reference>
<gene>
    <name evidence="2" type="ORF">FB566_1393</name>
</gene>
<keyword evidence="3" id="KW-1185">Reference proteome</keyword>
<dbReference type="InterPro" id="IPR003105">
    <property type="entry name" value="SRA_YDG"/>
</dbReference>
<dbReference type="GO" id="GO:0061630">
    <property type="term" value="F:ubiquitin protein ligase activity"/>
    <property type="evidence" value="ECO:0007669"/>
    <property type="project" value="TreeGrafter"/>
</dbReference>
<evidence type="ECO:0000313" key="3">
    <source>
        <dbReference type="Proteomes" id="UP000317043"/>
    </source>
</evidence>
<dbReference type="PROSITE" id="PS51015">
    <property type="entry name" value="YDG"/>
    <property type="match status" value="1"/>
</dbReference>
<evidence type="ECO:0000259" key="1">
    <source>
        <dbReference type="PROSITE" id="PS51015"/>
    </source>
</evidence>
<dbReference type="SUPFAM" id="SSF88697">
    <property type="entry name" value="PUA domain-like"/>
    <property type="match status" value="1"/>
</dbReference>
<dbReference type="InParanoid" id="A0A543ATG4"/>
<dbReference type="EMBL" id="VFOW01000001">
    <property type="protein sequence ID" value="TQL75877.1"/>
    <property type="molecule type" value="Genomic_DNA"/>
</dbReference>
<organism evidence="2 3">
    <name type="scientific">Stackebrandtia endophytica</name>
    <dbReference type="NCBI Taxonomy" id="1496996"/>
    <lineage>
        <taxon>Bacteria</taxon>
        <taxon>Bacillati</taxon>
        <taxon>Actinomycetota</taxon>
        <taxon>Actinomycetes</taxon>
        <taxon>Glycomycetales</taxon>
        <taxon>Glycomycetaceae</taxon>
        <taxon>Stackebrandtia</taxon>
    </lineage>
</organism>
<dbReference type="InterPro" id="IPR003615">
    <property type="entry name" value="HNH_nuc"/>
</dbReference>
<protein>
    <submittedName>
        <fullName evidence="2">Putative restriction endonuclease</fullName>
    </submittedName>
</protein>